<feature type="transmembrane region" description="Helical" evidence="6">
    <location>
        <begin position="303"/>
        <end position="322"/>
    </location>
</feature>
<keyword evidence="8" id="KW-1185">Reference proteome</keyword>
<accession>A0ABP9RDW2</accession>
<keyword evidence="2" id="KW-1003">Cell membrane</keyword>
<reference evidence="8" key="1">
    <citation type="journal article" date="2019" name="Int. J. Syst. Evol. Microbiol.">
        <title>The Global Catalogue of Microorganisms (GCM) 10K type strain sequencing project: providing services to taxonomists for standard genome sequencing and annotation.</title>
        <authorList>
            <consortium name="The Broad Institute Genomics Platform"/>
            <consortium name="The Broad Institute Genome Sequencing Center for Infectious Disease"/>
            <person name="Wu L."/>
            <person name="Ma J."/>
        </authorList>
    </citation>
    <scope>NUCLEOTIDE SEQUENCE [LARGE SCALE GENOMIC DNA]</scope>
    <source>
        <strain evidence="8">JCM 18303</strain>
    </source>
</reference>
<organism evidence="7 8">
    <name type="scientific">Pseudonocardia eucalypti</name>
    <dbReference type="NCBI Taxonomy" id="648755"/>
    <lineage>
        <taxon>Bacteria</taxon>
        <taxon>Bacillati</taxon>
        <taxon>Actinomycetota</taxon>
        <taxon>Actinomycetes</taxon>
        <taxon>Pseudonocardiales</taxon>
        <taxon>Pseudonocardiaceae</taxon>
        <taxon>Pseudonocardia</taxon>
    </lineage>
</organism>
<keyword evidence="5 6" id="KW-0472">Membrane</keyword>
<feature type="transmembrane region" description="Helical" evidence="6">
    <location>
        <begin position="220"/>
        <end position="239"/>
    </location>
</feature>
<feature type="transmembrane region" description="Helical" evidence="6">
    <location>
        <begin position="24"/>
        <end position="43"/>
    </location>
</feature>
<dbReference type="RefSeq" id="WP_185065610.1">
    <property type="nucleotide sequence ID" value="NZ_BAABJP010000068.1"/>
</dbReference>
<keyword evidence="3 6" id="KW-0812">Transmembrane</keyword>
<dbReference type="InterPro" id="IPR001851">
    <property type="entry name" value="ABC_transp_permease"/>
</dbReference>
<evidence type="ECO:0000313" key="7">
    <source>
        <dbReference type="EMBL" id="GAA5175883.1"/>
    </source>
</evidence>
<protein>
    <submittedName>
        <fullName evidence="7">ABC transporter permease</fullName>
    </submittedName>
</protein>
<feature type="transmembrane region" description="Helical" evidence="6">
    <location>
        <begin position="49"/>
        <end position="69"/>
    </location>
</feature>
<dbReference type="Proteomes" id="UP001428817">
    <property type="component" value="Unassembled WGS sequence"/>
</dbReference>
<proteinExistence type="predicted"/>
<evidence type="ECO:0000256" key="5">
    <source>
        <dbReference type="ARBA" id="ARBA00023136"/>
    </source>
</evidence>
<dbReference type="EMBL" id="BAABJP010000068">
    <property type="protein sequence ID" value="GAA5175883.1"/>
    <property type="molecule type" value="Genomic_DNA"/>
</dbReference>
<evidence type="ECO:0000256" key="1">
    <source>
        <dbReference type="ARBA" id="ARBA00004651"/>
    </source>
</evidence>
<dbReference type="PANTHER" id="PTHR32196:SF63">
    <property type="entry name" value="INNER MEMBRANE ABC TRANSPORTER PERMEASE PROTEIN YJFF"/>
    <property type="match status" value="1"/>
</dbReference>
<comment type="subcellular location">
    <subcellularLocation>
        <location evidence="1">Cell membrane</location>
        <topology evidence="1">Multi-pass membrane protein</topology>
    </subcellularLocation>
</comment>
<feature type="transmembrane region" description="Helical" evidence="6">
    <location>
        <begin position="125"/>
        <end position="145"/>
    </location>
</feature>
<gene>
    <name evidence="7" type="ORF">GCM10023321_82840</name>
</gene>
<evidence type="ECO:0000256" key="4">
    <source>
        <dbReference type="ARBA" id="ARBA00022989"/>
    </source>
</evidence>
<evidence type="ECO:0000313" key="8">
    <source>
        <dbReference type="Proteomes" id="UP001428817"/>
    </source>
</evidence>
<feature type="transmembrane region" description="Helical" evidence="6">
    <location>
        <begin position="274"/>
        <end position="291"/>
    </location>
</feature>
<comment type="caution">
    <text evidence="7">The sequence shown here is derived from an EMBL/GenBank/DDBJ whole genome shotgun (WGS) entry which is preliminary data.</text>
</comment>
<sequence>MTSTAGTITGSATPLAELLRRRGALVVLAVVLAAGGLAFDTFLTTENLGFLSLQAAFPALVALGMTFVIISGGIDLSVGSVFALGGVLAAYASRWGPLPALALPLATGAVIGAVHGLLITRWRLAPFIATLAGLLFARGLLLFLTDEGGRTYLVPPGSVFLWLGQGRLLGIGMPTWIALASFLLGGLVLGRTRFGQRLFAIGGSESAAALMGLPVARTKLAVYTLSGVLAALAGTLAAAQAASGVTIVGVGAELDAIAAVVIGGTLLTGGSGSALGTAAGVALLAALQNLINRIPNLDNSSVQTVVSGAFLIAVIVAQTLLARTAPARGISRVRAGAVSSRGGVSR</sequence>
<evidence type="ECO:0000256" key="3">
    <source>
        <dbReference type="ARBA" id="ARBA00022692"/>
    </source>
</evidence>
<evidence type="ECO:0000256" key="6">
    <source>
        <dbReference type="SAM" id="Phobius"/>
    </source>
</evidence>
<feature type="transmembrane region" description="Helical" evidence="6">
    <location>
        <begin position="165"/>
        <end position="189"/>
    </location>
</feature>
<feature type="transmembrane region" description="Helical" evidence="6">
    <location>
        <begin position="76"/>
        <end position="92"/>
    </location>
</feature>
<evidence type="ECO:0000256" key="2">
    <source>
        <dbReference type="ARBA" id="ARBA00022475"/>
    </source>
</evidence>
<dbReference type="CDD" id="cd06579">
    <property type="entry name" value="TM_PBP1_transp_AraH_like"/>
    <property type="match status" value="1"/>
</dbReference>
<feature type="transmembrane region" description="Helical" evidence="6">
    <location>
        <begin position="98"/>
        <end position="118"/>
    </location>
</feature>
<dbReference type="Pfam" id="PF02653">
    <property type="entry name" value="BPD_transp_2"/>
    <property type="match status" value="1"/>
</dbReference>
<dbReference type="PANTHER" id="PTHR32196">
    <property type="entry name" value="ABC TRANSPORTER PERMEASE PROTEIN YPHD-RELATED-RELATED"/>
    <property type="match status" value="1"/>
</dbReference>
<name>A0ABP9RDW2_9PSEU</name>
<keyword evidence="4 6" id="KW-1133">Transmembrane helix</keyword>